<protein>
    <submittedName>
        <fullName evidence="1">Uncharacterized protein</fullName>
    </submittedName>
</protein>
<keyword evidence="2" id="KW-1185">Reference proteome</keyword>
<dbReference type="Proteomes" id="UP000391834">
    <property type="component" value="Unassembled WGS sequence"/>
</dbReference>
<reference evidence="1 2" key="1">
    <citation type="submission" date="2019-10" db="EMBL/GenBank/DDBJ databases">
        <title>Prolixibacter strains distinguished by the presence of nitrate reductase genes were adept at nitrate-dependent anaerobic corrosion of metallic iron and carbon steel.</title>
        <authorList>
            <person name="Iino T."/>
            <person name="Shono N."/>
            <person name="Ito K."/>
            <person name="Nakamura R."/>
            <person name="Sueoka K."/>
            <person name="Harayama S."/>
            <person name="Ohkuma M."/>
        </authorList>
    </citation>
    <scope>NUCLEOTIDE SEQUENCE [LARGE SCALE GENOMIC DNA]</scope>
    <source>
        <strain evidence="1 2">JCM 13498</strain>
    </source>
</reference>
<accession>A0A5M4B227</accession>
<organism evidence="1 2">
    <name type="scientific">Prolixibacter bellariivorans</name>
    <dbReference type="NCBI Taxonomy" id="314319"/>
    <lineage>
        <taxon>Bacteria</taxon>
        <taxon>Pseudomonadati</taxon>
        <taxon>Bacteroidota</taxon>
        <taxon>Bacteroidia</taxon>
        <taxon>Marinilabiliales</taxon>
        <taxon>Prolixibacteraceae</taxon>
        <taxon>Prolixibacter</taxon>
    </lineage>
</organism>
<comment type="caution">
    <text evidence="1">The sequence shown here is derived from an EMBL/GenBank/DDBJ whole genome shotgun (WGS) entry which is preliminary data.</text>
</comment>
<dbReference type="AlphaFoldDB" id="A0A5M4B227"/>
<dbReference type="OrthoDB" id="881751at2"/>
<dbReference type="Pfam" id="PF15594">
    <property type="entry name" value="Imm50"/>
    <property type="match status" value="1"/>
</dbReference>
<name>A0A5M4B227_9BACT</name>
<dbReference type="InterPro" id="IPR028957">
    <property type="entry name" value="Imm50"/>
</dbReference>
<dbReference type="RefSeq" id="WP_025866161.1">
    <property type="nucleotide sequence ID" value="NZ_BLAX01000001.1"/>
</dbReference>
<sequence length="137" mass="16009">MEDINNELIWILVNPEPIKAIFKKEVLDLDHINVASYAVDSINDSVTVAFDVRNFPTTPPKKWLAQKFNTVRIMLKMYDIEVINCNYNFGFKDTVRLLLDKKDGVISMSLVKEEDVLFFKIKGKWLYLDKIEAYSKE</sequence>
<evidence type="ECO:0000313" key="2">
    <source>
        <dbReference type="Proteomes" id="UP000391834"/>
    </source>
</evidence>
<proteinExistence type="predicted"/>
<dbReference type="EMBL" id="BLAX01000001">
    <property type="protein sequence ID" value="GET34219.1"/>
    <property type="molecule type" value="Genomic_DNA"/>
</dbReference>
<evidence type="ECO:0000313" key="1">
    <source>
        <dbReference type="EMBL" id="GET34219.1"/>
    </source>
</evidence>
<gene>
    <name evidence="1" type="ORF">PbJCM13498_30820</name>
</gene>